<dbReference type="OrthoDB" id="5550090at2759"/>
<organism evidence="2 3">
    <name type="scientific">Phanerochaete carnosa (strain HHB-10118-sp)</name>
    <name type="common">White-rot fungus</name>
    <name type="synonym">Peniophora carnosa</name>
    <dbReference type="NCBI Taxonomy" id="650164"/>
    <lineage>
        <taxon>Eukaryota</taxon>
        <taxon>Fungi</taxon>
        <taxon>Dikarya</taxon>
        <taxon>Basidiomycota</taxon>
        <taxon>Agaricomycotina</taxon>
        <taxon>Agaricomycetes</taxon>
        <taxon>Polyporales</taxon>
        <taxon>Phanerochaetaceae</taxon>
        <taxon>Phanerochaete</taxon>
    </lineage>
</organism>
<feature type="region of interest" description="Disordered" evidence="1">
    <location>
        <begin position="106"/>
        <end position="161"/>
    </location>
</feature>
<feature type="region of interest" description="Disordered" evidence="1">
    <location>
        <begin position="1"/>
        <end position="38"/>
    </location>
</feature>
<dbReference type="HOGENOM" id="CLU_051038_0_0_1"/>
<gene>
    <name evidence="2" type="ORF">PHACADRAFT_26782</name>
</gene>
<dbReference type="STRING" id="650164.K5WGN4"/>
<evidence type="ECO:0000256" key="1">
    <source>
        <dbReference type="SAM" id="MobiDB-lite"/>
    </source>
</evidence>
<accession>K5WGN4</accession>
<protein>
    <submittedName>
        <fullName evidence="2">Uncharacterized protein</fullName>
    </submittedName>
</protein>
<reference evidence="2 3" key="1">
    <citation type="journal article" date="2012" name="BMC Genomics">
        <title>Comparative genomics of the white-rot fungi, Phanerochaete carnosa and P. chrysosporium, to elucidate the genetic basis of the distinct wood types they colonize.</title>
        <authorList>
            <person name="Suzuki H."/>
            <person name="MacDonald J."/>
            <person name="Syed K."/>
            <person name="Salamov A."/>
            <person name="Hori C."/>
            <person name="Aerts A."/>
            <person name="Henrissat B."/>
            <person name="Wiebenga A."/>
            <person name="vanKuyk P.A."/>
            <person name="Barry K."/>
            <person name="Lindquist E."/>
            <person name="LaButti K."/>
            <person name="Lapidus A."/>
            <person name="Lucas S."/>
            <person name="Coutinho P."/>
            <person name="Gong Y."/>
            <person name="Samejima M."/>
            <person name="Mahadevan R."/>
            <person name="Abou-Zaid M."/>
            <person name="de Vries R.P."/>
            <person name="Igarashi K."/>
            <person name="Yadav J.S."/>
            <person name="Grigoriev I.V."/>
            <person name="Master E.R."/>
        </authorList>
    </citation>
    <scope>NUCLEOTIDE SEQUENCE [LARGE SCALE GENOMIC DNA]</scope>
    <source>
        <strain evidence="2 3">HHB-10118-sp</strain>
    </source>
</reference>
<dbReference type="InParanoid" id="K5WGN4"/>
<feature type="compositionally biased region" description="Low complexity" evidence="1">
    <location>
        <begin position="137"/>
        <end position="146"/>
    </location>
</feature>
<name>K5WGN4_PHACS</name>
<evidence type="ECO:0000313" key="2">
    <source>
        <dbReference type="EMBL" id="EKM58264.1"/>
    </source>
</evidence>
<dbReference type="GeneID" id="18919475"/>
<dbReference type="RefSeq" id="XP_007392728.1">
    <property type="nucleotide sequence ID" value="XM_007392666.1"/>
</dbReference>
<dbReference type="KEGG" id="pco:PHACADRAFT_26782"/>
<evidence type="ECO:0000313" key="3">
    <source>
        <dbReference type="Proteomes" id="UP000008370"/>
    </source>
</evidence>
<proteinExistence type="predicted"/>
<dbReference type="EMBL" id="JH930470">
    <property type="protein sequence ID" value="EKM58264.1"/>
    <property type="molecule type" value="Genomic_DNA"/>
</dbReference>
<sequence>MSPTKGPVRDVKVHVPRHNSQRIGPRTVSHVESIARKKKKRVEARQTAYEPAGIMAQAIESASEWNSLLMTARAERGPQWDIGTQQFLVDEYSSLYYDPTLLREYEKEGKSEESDVPQKIERQSMPPPEFSPQMRRGPPSGQGPSSLPFNSPRHPSQMAPGMSFANMGVVPTGQFYGNGDMGPGPSPMRMGAMGMPVDPMGGMGGMAGMNPMANMGGMGGMPGMPGMGGMGDLAIVVGTTPDLRLFATSRAYEAVTSSTS</sequence>
<dbReference type="Proteomes" id="UP000008370">
    <property type="component" value="Unassembled WGS sequence"/>
</dbReference>
<keyword evidence="3" id="KW-1185">Reference proteome</keyword>
<dbReference type="AlphaFoldDB" id="K5WGN4"/>
<feature type="compositionally biased region" description="Basic and acidic residues" evidence="1">
    <location>
        <begin position="106"/>
        <end position="122"/>
    </location>
</feature>